<gene>
    <name evidence="10" type="ORF">IAR55_006051</name>
</gene>
<accession>A0AAW0YRW2</accession>
<evidence type="ECO:0000256" key="8">
    <source>
        <dbReference type="SAM" id="MobiDB-lite"/>
    </source>
</evidence>
<proteinExistence type="inferred from homology"/>
<keyword evidence="9" id="KW-1133">Transmembrane helix</keyword>
<dbReference type="Proteomes" id="UP001388673">
    <property type="component" value="Unassembled WGS sequence"/>
</dbReference>
<comment type="pathway">
    <text evidence="2">Protein modification; protein glycosylation.</text>
</comment>
<dbReference type="KEGG" id="kne:92183309"/>
<feature type="compositionally biased region" description="Low complexity" evidence="8">
    <location>
        <begin position="144"/>
        <end position="158"/>
    </location>
</feature>
<evidence type="ECO:0000256" key="2">
    <source>
        <dbReference type="ARBA" id="ARBA00004922"/>
    </source>
</evidence>
<reference evidence="10 11" key="1">
    <citation type="journal article" date="2024" name="bioRxiv">
        <title>Comparative genomics of Cryptococcus and Kwoniella reveals pathogenesis evolution and contrasting karyotype dynamics via intercentromeric recombination or chromosome fusion.</title>
        <authorList>
            <person name="Coelho M.A."/>
            <person name="David-Palma M."/>
            <person name="Shea T."/>
            <person name="Bowers K."/>
            <person name="McGinley-Smith S."/>
            <person name="Mohammad A.W."/>
            <person name="Gnirke A."/>
            <person name="Yurkov A.M."/>
            <person name="Nowrousian M."/>
            <person name="Sun S."/>
            <person name="Cuomo C.A."/>
            <person name="Heitman J."/>
        </authorList>
    </citation>
    <scope>NUCLEOTIDE SEQUENCE [LARGE SCALE GENOMIC DNA]</scope>
    <source>
        <strain evidence="10 11">CBS 13917</strain>
    </source>
</reference>
<name>A0AAW0YRW2_9TREE</name>
<protein>
    <recommendedName>
        <fullName evidence="4">ditrans,polycis-polyprenyl diphosphate synthase [(2E,6E)-farnesyldiphosphate specific]</fullName>
        <ecNumber evidence="4">2.5.1.87</ecNumber>
    </recommendedName>
</protein>
<comment type="similarity">
    <text evidence="3">Belongs to the UPP synthase family.</text>
</comment>
<evidence type="ECO:0000313" key="10">
    <source>
        <dbReference type="EMBL" id="KAK8845338.1"/>
    </source>
</evidence>
<dbReference type="PANTHER" id="PTHR21528:SF0">
    <property type="entry name" value="DEHYDRODOLICHYL DIPHOSPHATE SYNTHASE COMPLEX SUBUNIT NUS1"/>
    <property type="match status" value="1"/>
</dbReference>
<keyword evidence="11" id="KW-1185">Reference proteome</keyword>
<comment type="caution">
    <text evidence="10">The sequence shown here is derived from an EMBL/GenBank/DDBJ whole genome shotgun (WGS) entry which is preliminary data.</text>
</comment>
<evidence type="ECO:0000256" key="7">
    <source>
        <dbReference type="ARBA" id="ARBA00047353"/>
    </source>
</evidence>
<evidence type="ECO:0000256" key="4">
    <source>
        <dbReference type="ARBA" id="ARBA00012596"/>
    </source>
</evidence>
<dbReference type="GeneID" id="92183309"/>
<evidence type="ECO:0000256" key="9">
    <source>
        <dbReference type="SAM" id="Phobius"/>
    </source>
</evidence>
<dbReference type="EMBL" id="JBCAWK010000012">
    <property type="protein sequence ID" value="KAK8845338.1"/>
    <property type="molecule type" value="Genomic_DNA"/>
</dbReference>
<dbReference type="GO" id="GO:1904423">
    <property type="term" value="C:dehydrodolichyl diphosphate synthase complex"/>
    <property type="evidence" value="ECO:0007669"/>
    <property type="project" value="InterPro"/>
</dbReference>
<evidence type="ECO:0000256" key="1">
    <source>
        <dbReference type="ARBA" id="ARBA00001946"/>
    </source>
</evidence>
<dbReference type="GO" id="GO:0005789">
    <property type="term" value="C:endoplasmic reticulum membrane"/>
    <property type="evidence" value="ECO:0007669"/>
    <property type="project" value="TreeGrafter"/>
</dbReference>
<evidence type="ECO:0000256" key="6">
    <source>
        <dbReference type="ARBA" id="ARBA00022842"/>
    </source>
</evidence>
<keyword evidence="9" id="KW-0472">Membrane</keyword>
<dbReference type="PANTHER" id="PTHR21528">
    <property type="entry name" value="DEHYDRODOLICHYL DIPHOSPHATE SYNTHASE COMPLEX SUBUNIT NUS1"/>
    <property type="match status" value="1"/>
</dbReference>
<feature type="transmembrane region" description="Helical" evidence="9">
    <location>
        <begin position="12"/>
        <end position="32"/>
    </location>
</feature>
<organism evidence="10 11">
    <name type="scientific">Kwoniella newhampshirensis</name>
    <dbReference type="NCBI Taxonomy" id="1651941"/>
    <lineage>
        <taxon>Eukaryota</taxon>
        <taxon>Fungi</taxon>
        <taxon>Dikarya</taxon>
        <taxon>Basidiomycota</taxon>
        <taxon>Agaricomycotina</taxon>
        <taxon>Tremellomycetes</taxon>
        <taxon>Tremellales</taxon>
        <taxon>Cryptococcaceae</taxon>
        <taxon>Kwoniella</taxon>
    </lineage>
</organism>
<evidence type="ECO:0000256" key="3">
    <source>
        <dbReference type="ARBA" id="ARBA00005432"/>
    </source>
</evidence>
<dbReference type="InterPro" id="IPR038887">
    <property type="entry name" value="Nus1/NgBR"/>
</dbReference>
<dbReference type="RefSeq" id="XP_066800146.1">
    <property type="nucleotide sequence ID" value="XM_066949138.1"/>
</dbReference>
<keyword evidence="9" id="KW-0812">Transmembrane</keyword>
<feature type="region of interest" description="Disordered" evidence="8">
    <location>
        <begin position="144"/>
        <end position="193"/>
    </location>
</feature>
<keyword evidence="6" id="KW-0460">Magnesium</keyword>
<evidence type="ECO:0000256" key="5">
    <source>
        <dbReference type="ARBA" id="ARBA00022679"/>
    </source>
</evidence>
<dbReference type="AlphaFoldDB" id="A0AAW0YRW2"/>
<sequence length="365" mass="40349">MVRRLLSSIIRFLALPLFILLHLIFIISSLFLRTYQALTAPLPSGSFLLNEYDPSGPSRTQSPRKDTCQAPKHLGLVLAPSTRRSGQALALRGKGRREKDAIVESILRAVEWGGERGIAEISIWDGQGLIQSLLPRLLQDLAASSSTLPPSSPSSSPSTPSPRPTQDLPECDLPWTPSSPPRHKSEGTSGIGEGVTSVIVHPRKFHSKGLTLHFLPPSTSSSLITSLAKSYATAQISLEEMTVPKIDQDVQHHLNFNHDPELLVIHHLNPPSFLRSLLPRAAPELWGYPFWALRITEIYQYPTPPPILHNLTPVIQSLRASSLPFIRKLGYTISTPPNRSQGVLSKDEWDGAMRAWSNVEQRLGR</sequence>
<evidence type="ECO:0000313" key="11">
    <source>
        <dbReference type="Proteomes" id="UP001388673"/>
    </source>
</evidence>
<dbReference type="EC" id="2.5.1.87" evidence="4"/>
<comment type="cofactor">
    <cofactor evidence="1">
        <name>Mg(2+)</name>
        <dbReference type="ChEBI" id="CHEBI:18420"/>
    </cofactor>
</comment>
<keyword evidence="5" id="KW-0808">Transferase</keyword>
<dbReference type="GO" id="GO:0045547">
    <property type="term" value="F:ditrans,polycis-polyprenyl diphosphate synthase [(2E,6E)-farnesyl diphosphate specific] activity"/>
    <property type="evidence" value="ECO:0007669"/>
    <property type="project" value="UniProtKB-EC"/>
</dbReference>
<comment type="catalytic activity">
    <reaction evidence="7">
        <text>n isopentenyl diphosphate + (2E,6E)-farnesyl diphosphate = a di-trans,poly-cis-polyprenyl diphosphate + n diphosphate</text>
        <dbReference type="Rhea" id="RHEA:53008"/>
        <dbReference type="Rhea" id="RHEA-COMP:19494"/>
        <dbReference type="ChEBI" id="CHEBI:33019"/>
        <dbReference type="ChEBI" id="CHEBI:128769"/>
        <dbReference type="ChEBI" id="CHEBI:136960"/>
        <dbReference type="ChEBI" id="CHEBI:175763"/>
        <dbReference type="EC" id="2.5.1.87"/>
    </reaction>
</comment>